<reference evidence="1" key="1">
    <citation type="submission" date="2014-09" db="EMBL/GenBank/DDBJ databases">
        <authorList>
            <person name="Magalhaes I.L.F."/>
            <person name="Oliveira U."/>
            <person name="Santos F.R."/>
            <person name="Vidigal T.H.D.A."/>
            <person name="Brescovit A.D."/>
            <person name="Santos A.J."/>
        </authorList>
    </citation>
    <scope>NUCLEOTIDE SEQUENCE</scope>
    <source>
        <tissue evidence="1">Shoot tissue taken approximately 20 cm above the soil surface</tissue>
    </source>
</reference>
<dbReference type="AlphaFoldDB" id="A0A0A9CC88"/>
<sequence length="26" mass="3157">MNNARMTARLFCFLTSRMSYTEYLHV</sequence>
<proteinExistence type="predicted"/>
<protein>
    <submittedName>
        <fullName evidence="1">Uncharacterized protein</fullName>
    </submittedName>
</protein>
<name>A0A0A9CC88_ARUDO</name>
<evidence type="ECO:0000313" key="1">
    <source>
        <dbReference type="EMBL" id="JAD73186.1"/>
    </source>
</evidence>
<dbReference type="EMBL" id="GBRH01224709">
    <property type="protein sequence ID" value="JAD73186.1"/>
    <property type="molecule type" value="Transcribed_RNA"/>
</dbReference>
<reference evidence="1" key="2">
    <citation type="journal article" date="2015" name="Data Brief">
        <title>Shoot transcriptome of the giant reed, Arundo donax.</title>
        <authorList>
            <person name="Barrero R.A."/>
            <person name="Guerrero F.D."/>
            <person name="Moolhuijzen P."/>
            <person name="Goolsby J.A."/>
            <person name="Tidwell J."/>
            <person name="Bellgard S.E."/>
            <person name="Bellgard M.I."/>
        </authorList>
    </citation>
    <scope>NUCLEOTIDE SEQUENCE</scope>
    <source>
        <tissue evidence="1">Shoot tissue taken approximately 20 cm above the soil surface</tissue>
    </source>
</reference>
<accession>A0A0A9CC88</accession>
<organism evidence="1">
    <name type="scientific">Arundo donax</name>
    <name type="common">Giant reed</name>
    <name type="synonym">Donax arundinaceus</name>
    <dbReference type="NCBI Taxonomy" id="35708"/>
    <lineage>
        <taxon>Eukaryota</taxon>
        <taxon>Viridiplantae</taxon>
        <taxon>Streptophyta</taxon>
        <taxon>Embryophyta</taxon>
        <taxon>Tracheophyta</taxon>
        <taxon>Spermatophyta</taxon>
        <taxon>Magnoliopsida</taxon>
        <taxon>Liliopsida</taxon>
        <taxon>Poales</taxon>
        <taxon>Poaceae</taxon>
        <taxon>PACMAD clade</taxon>
        <taxon>Arundinoideae</taxon>
        <taxon>Arundineae</taxon>
        <taxon>Arundo</taxon>
    </lineage>
</organism>